<keyword evidence="7 13" id="KW-0547">Nucleotide-binding</keyword>
<evidence type="ECO:0000256" key="6">
    <source>
        <dbReference type="ARBA" id="ARBA00022723"/>
    </source>
</evidence>
<dbReference type="PANTHER" id="PTHR11538:SF41">
    <property type="entry name" value="PHENYLALANINE--TRNA LIGASE, MITOCHONDRIAL"/>
    <property type="match status" value="1"/>
</dbReference>
<keyword evidence="16" id="KW-1185">Reference proteome</keyword>
<comment type="catalytic activity">
    <reaction evidence="12 13">
        <text>tRNA(Phe) + L-phenylalanine + ATP = L-phenylalanyl-tRNA(Phe) + AMP + diphosphate + H(+)</text>
        <dbReference type="Rhea" id="RHEA:19413"/>
        <dbReference type="Rhea" id="RHEA-COMP:9668"/>
        <dbReference type="Rhea" id="RHEA-COMP:9699"/>
        <dbReference type="ChEBI" id="CHEBI:15378"/>
        <dbReference type="ChEBI" id="CHEBI:30616"/>
        <dbReference type="ChEBI" id="CHEBI:33019"/>
        <dbReference type="ChEBI" id="CHEBI:58095"/>
        <dbReference type="ChEBI" id="CHEBI:78442"/>
        <dbReference type="ChEBI" id="CHEBI:78531"/>
        <dbReference type="ChEBI" id="CHEBI:456215"/>
        <dbReference type="EC" id="6.1.1.20"/>
    </reaction>
</comment>
<dbReference type="SUPFAM" id="SSF46589">
    <property type="entry name" value="tRNA-binding arm"/>
    <property type="match status" value="1"/>
</dbReference>
<keyword evidence="11 13" id="KW-0030">Aminoacyl-tRNA synthetase</keyword>
<evidence type="ECO:0000256" key="4">
    <source>
        <dbReference type="ARBA" id="ARBA00022490"/>
    </source>
</evidence>
<dbReference type="PANTHER" id="PTHR11538">
    <property type="entry name" value="PHENYLALANYL-TRNA SYNTHETASE"/>
    <property type="match status" value="1"/>
</dbReference>
<dbReference type="GO" id="GO:0000049">
    <property type="term" value="F:tRNA binding"/>
    <property type="evidence" value="ECO:0007669"/>
    <property type="project" value="InterPro"/>
</dbReference>
<dbReference type="AlphaFoldDB" id="E4RZJ0"/>
<keyword evidence="9 13" id="KW-0460">Magnesium</keyword>
<dbReference type="GO" id="GO:0006432">
    <property type="term" value="P:phenylalanyl-tRNA aminoacylation"/>
    <property type="evidence" value="ECO:0007669"/>
    <property type="project" value="UniProtKB-UniRule"/>
</dbReference>
<evidence type="ECO:0000256" key="8">
    <source>
        <dbReference type="ARBA" id="ARBA00022840"/>
    </source>
</evidence>
<dbReference type="EMBL" id="CP002305">
    <property type="protein sequence ID" value="ADQ17414.1"/>
    <property type="molecule type" value="Genomic_DNA"/>
</dbReference>
<dbReference type="InterPro" id="IPR006195">
    <property type="entry name" value="aa-tRNA-synth_II"/>
</dbReference>
<dbReference type="InterPro" id="IPR045864">
    <property type="entry name" value="aa-tRNA-synth_II/BPL/LPL"/>
</dbReference>
<feature type="binding site" evidence="13">
    <location>
        <position position="251"/>
    </location>
    <ligand>
        <name>Mg(2+)</name>
        <dbReference type="ChEBI" id="CHEBI:18420"/>
        <note>shared with beta subunit</note>
    </ligand>
</feature>
<dbReference type="OrthoDB" id="9800719at2"/>
<evidence type="ECO:0000256" key="5">
    <source>
        <dbReference type="ARBA" id="ARBA00022598"/>
    </source>
</evidence>
<dbReference type="InterPro" id="IPR022911">
    <property type="entry name" value="Phe_tRNA_ligase_alpha1_bac"/>
</dbReference>
<gene>
    <name evidence="13" type="primary">pheS</name>
    <name evidence="15" type="ordered locus">Lbys_1707</name>
</gene>
<dbReference type="Proteomes" id="UP000007435">
    <property type="component" value="Chromosome"/>
</dbReference>
<evidence type="ECO:0000313" key="15">
    <source>
        <dbReference type="EMBL" id="ADQ17414.1"/>
    </source>
</evidence>
<sequence>MLESINKIRKEAEEFGSGAAEQFRLTFLSKKGKLNGLFEEFKKVSPDLKREMGQQLNVLKNELEAKFQQLQENSGAQGSEAPDEDLTLPIIPDSVGSIHPLSLIRRRIVEIFSRMGFSAEDGPEIESDWYNFSALNFAENHPAREMQDTFFVQKGETAKEDLLLRTHTSNVQIRLMDRKKPPIRSIMAGRVYRNEAISARAHCQFHQVEGLYVDKNVSFKDLKDTLLHFAKEMFGKDTQIRLRPSYFPFTEPSAEIDVTCFICGGDGCNICKHTGWVEIAGSGMVDPNVLQNCGIDPEEYTGFAFGMGIERITMLKYGINDLRLFFENEKRFLSQFSGI</sequence>
<protein>
    <recommendedName>
        <fullName evidence="13">Phenylalanine--tRNA ligase alpha subunit</fullName>
        <ecNumber evidence="13">6.1.1.20</ecNumber>
    </recommendedName>
    <alternativeName>
        <fullName evidence="13">Phenylalanyl-tRNA synthetase alpha subunit</fullName>
        <shortName evidence="13">PheRS</shortName>
    </alternativeName>
</protein>
<dbReference type="EC" id="6.1.1.20" evidence="13"/>
<dbReference type="PROSITE" id="PS50862">
    <property type="entry name" value="AA_TRNA_LIGASE_II"/>
    <property type="match status" value="1"/>
</dbReference>
<dbReference type="NCBIfam" id="TIGR00468">
    <property type="entry name" value="pheS"/>
    <property type="match status" value="1"/>
</dbReference>
<dbReference type="SUPFAM" id="SSF55681">
    <property type="entry name" value="Class II aaRS and biotin synthetases"/>
    <property type="match status" value="1"/>
</dbReference>
<dbReference type="HOGENOM" id="CLU_025086_0_1_10"/>
<evidence type="ECO:0000256" key="11">
    <source>
        <dbReference type="ARBA" id="ARBA00023146"/>
    </source>
</evidence>
<comment type="subcellular location">
    <subcellularLocation>
        <location evidence="1 13">Cytoplasm</location>
    </subcellularLocation>
</comment>
<evidence type="ECO:0000256" key="1">
    <source>
        <dbReference type="ARBA" id="ARBA00004496"/>
    </source>
</evidence>
<dbReference type="InterPro" id="IPR004529">
    <property type="entry name" value="Phe-tRNA-synth_IIc_asu"/>
</dbReference>
<dbReference type="Pfam" id="PF01409">
    <property type="entry name" value="tRNA-synt_2d"/>
    <property type="match status" value="1"/>
</dbReference>
<organism evidence="15 16">
    <name type="scientific">Leadbetterella byssophila (strain DSM 17132 / JCM 16389 / KACC 11308 / NBRC 106382 / 4M15)</name>
    <dbReference type="NCBI Taxonomy" id="649349"/>
    <lineage>
        <taxon>Bacteria</taxon>
        <taxon>Pseudomonadati</taxon>
        <taxon>Bacteroidota</taxon>
        <taxon>Cytophagia</taxon>
        <taxon>Cytophagales</taxon>
        <taxon>Leadbetterellaceae</taxon>
        <taxon>Leadbetterella</taxon>
    </lineage>
</organism>
<keyword evidence="4 13" id="KW-0963">Cytoplasm</keyword>
<comment type="cofactor">
    <cofactor evidence="13">
        <name>Mg(2+)</name>
        <dbReference type="ChEBI" id="CHEBI:18420"/>
    </cofactor>
    <text evidence="13">Binds 2 magnesium ions per tetramer.</text>
</comment>
<dbReference type="InterPro" id="IPR004188">
    <property type="entry name" value="Phe-tRNA_ligase_II_N"/>
</dbReference>
<dbReference type="GO" id="GO:0005737">
    <property type="term" value="C:cytoplasm"/>
    <property type="evidence" value="ECO:0007669"/>
    <property type="project" value="UniProtKB-SubCell"/>
</dbReference>
<keyword evidence="6 13" id="KW-0479">Metal-binding</keyword>
<dbReference type="CDD" id="cd00496">
    <property type="entry name" value="PheRS_alpha_core"/>
    <property type="match status" value="1"/>
</dbReference>
<evidence type="ECO:0000256" key="9">
    <source>
        <dbReference type="ARBA" id="ARBA00022842"/>
    </source>
</evidence>
<comment type="similarity">
    <text evidence="2 13">Belongs to the class-II aminoacyl-tRNA synthetase family. Phe-tRNA synthetase alpha subunit type 1 subfamily.</text>
</comment>
<dbReference type="HAMAP" id="MF_00281">
    <property type="entry name" value="Phe_tRNA_synth_alpha1"/>
    <property type="match status" value="1"/>
</dbReference>
<dbReference type="InterPro" id="IPR002319">
    <property type="entry name" value="Phenylalanyl-tRNA_Synthase"/>
</dbReference>
<evidence type="ECO:0000256" key="13">
    <source>
        <dbReference type="HAMAP-Rule" id="MF_00281"/>
    </source>
</evidence>
<evidence type="ECO:0000313" key="16">
    <source>
        <dbReference type="Proteomes" id="UP000007435"/>
    </source>
</evidence>
<dbReference type="Gene3D" id="3.30.930.10">
    <property type="entry name" value="Bira Bifunctional Protein, Domain 2"/>
    <property type="match status" value="1"/>
</dbReference>
<keyword evidence="5 13" id="KW-0436">Ligase</keyword>
<reference key="1">
    <citation type="submission" date="2010-11" db="EMBL/GenBank/DDBJ databases">
        <title>The complete genome of Leadbetterella byssophila DSM 17132.</title>
        <authorList>
            <consortium name="US DOE Joint Genome Institute (JGI-PGF)"/>
            <person name="Lucas S."/>
            <person name="Copeland A."/>
            <person name="Lapidus A."/>
            <person name="Glavina del Rio T."/>
            <person name="Dalin E."/>
            <person name="Tice H."/>
            <person name="Bruce D."/>
            <person name="Goodwin L."/>
            <person name="Pitluck S."/>
            <person name="Kyrpides N."/>
            <person name="Mavromatis K."/>
            <person name="Ivanova N."/>
            <person name="Teshima H."/>
            <person name="Brettin T."/>
            <person name="Detter J.C."/>
            <person name="Han C."/>
            <person name="Tapia R."/>
            <person name="Land M."/>
            <person name="Hauser L."/>
            <person name="Markowitz V."/>
            <person name="Cheng J.-F."/>
            <person name="Hugenholtz P."/>
            <person name="Woyke T."/>
            <person name="Wu D."/>
            <person name="Tindall B."/>
            <person name="Pomrenke H.G."/>
            <person name="Brambilla E."/>
            <person name="Klenk H.-P."/>
            <person name="Eisen J.A."/>
        </authorList>
    </citation>
    <scope>NUCLEOTIDE SEQUENCE [LARGE SCALE GENOMIC DNA]</scope>
    <source>
        <strain>DSM 17132</strain>
    </source>
</reference>
<evidence type="ECO:0000256" key="2">
    <source>
        <dbReference type="ARBA" id="ARBA00010207"/>
    </source>
</evidence>
<feature type="domain" description="Aminoacyl-transfer RNA synthetases class-II family profile" evidence="14">
    <location>
        <begin position="104"/>
        <end position="327"/>
    </location>
</feature>
<evidence type="ECO:0000256" key="3">
    <source>
        <dbReference type="ARBA" id="ARBA00011209"/>
    </source>
</evidence>
<evidence type="ECO:0000256" key="7">
    <source>
        <dbReference type="ARBA" id="ARBA00022741"/>
    </source>
</evidence>
<proteinExistence type="inferred from homology"/>
<dbReference type="GO" id="GO:0005524">
    <property type="term" value="F:ATP binding"/>
    <property type="evidence" value="ECO:0007669"/>
    <property type="project" value="UniProtKB-UniRule"/>
</dbReference>
<evidence type="ECO:0000259" key="14">
    <source>
        <dbReference type="PROSITE" id="PS50862"/>
    </source>
</evidence>
<dbReference type="KEGG" id="lby:Lbys_1707"/>
<keyword evidence="10 13" id="KW-0648">Protein biosynthesis</keyword>
<dbReference type="GO" id="GO:0004826">
    <property type="term" value="F:phenylalanine-tRNA ligase activity"/>
    <property type="evidence" value="ECO:0007669"/>
    <property type="project" value="UniProtKB-UniRule"/>
</dbReference>
<evidence type="ECO:0000256" key="10">
    <source>
        <dbReference type="ARBA" id="ARBA00022917"/>
    </source>
</evidence>
<evidence type="ECO:0000256" key="12">
    <source>
        <dbReference type="ARBA" id="ARBA00049255"/>
    </source>
</evidence>
<comment type="subunit">
    <text evidence="3 13">Tetramer of two alpha and two beta subunits.</text>
</comment>
<dbReference type="eggNOG" id="COG0016">
    <property type="taxonomic scope" value="Bacteria"/>
</dbReference>
<keyword evidence="8 13" id="KW-0067">ATP-binding</keyword>
<dbReference type="InterPro" id="IPR010978">
    <property type="entry name" value="tRNA-bd_arm"/>
</dbReference>
<dbReference type="RefSeq" id="WP_013408463.1">
    <property type="nucleotide sequence ID" value="NC_014655.1"/>
</dbReference>
<dbReference type="STRING" id="649349.Lbys_1707"/>
<reference evidence="15 16" key="2">
    <citation type="journal article" date="2011" name="Stand. Genomic Sci.">
        <title>Complete genome sequence of Leadbetterella byssophila type strain (4M15).</title>
        <authorList>
            <person name="Abt B."/>
            <person name="Teshima H."/>
            <person name="Lucas S."/>
            <person name="Lapidus A."/>
            <person name="Del Rio T.G."/>
            <person name="Nolan M."/>
            <person name="Tice H."/>
            <person name="Cheng J.F."/>
            <person name="Pitluck S."/>
            <person name="Liolios K."/>
            <person name="Pagani I."/>
            <person name="Ivanova N."/>
            <person name="Mavromatis K."/>
            <person name="Pati A."/>
            <person name="Tapia R."/>
            <person name="Han C."/>
            <person name="Goodwin L."/>
            <person name="Chen A."/>
            <person name="Palaniappan K."/>
            <person name="Land M."/>
            <person name="Hauser L."/>
            <person name="Chang Y.J."/>
            <person name="Jeffries C.D."/>
            <person name="Rohde M."/>
            <person name="Goker M."/>
            <person name="Tindall B.J."/>
            <person name="Detter J.C."/>
            <person name="Woyke T."/>
            <person name="Bristow J."/>
            <person name="Eisen J.A."/>
            <person name="Markowitz V."/>
            <person name="Hugenholtz P."/>
            <person name="Klenk H.P."/>
            <person name="Kyrpides N.C."/>
        </authorList>
    </citation>
    <scope>NUCLEOTIDE SEQUENCE [LARGE SCALE GENOMIC DNA]</scope>
    <source>
        <strain evidence="16">DSM 17132 / JCM 16389 / KACC 11308 / NBRC 106382 / 4M15</strain>
    </source>
</reference>
<dbReference type="GO" id="GO:0000287">
    <property type="term" value="F:magnesium ion binding"/>
    <property type="evidence" value="ECO:0007669"/>
    <property type="project" value="UniProtKB-UniRule"/>
</dbReference>
<dbReference type="Pfam" id="PF02912">
    <property type="entry name" value="Phe_tRNA-synt_N"/>
    <property type="match status" value="1"/>
</dbReference>
<name>E4RZJ0_LEAB4</name>
<accession>E4RZJ0</accession>